<keyword evidence="3" id="KW-1185">Reference proteome</keyword>
<evidence type="ECO:0000313" key="2">
    <source>
        <dbReference type="EMBL" id="TDZ27052.1"/>
    </source>
</evidence>
<proteinExistence type="predicted"/>
<keyword evidence="1" id="KW-1133">Transmembrane helix</keyword>
<evidence type="ECO:0000256" key="1">
    <source>
        <dbReference type="SAM" id="Phobius"/>
    </source>
</evidence>
<protein>
    <submittedName>
        <fullName evidence="2">Uncharacterized protein</fullName>
    </submittedName>
</protein>
<keyword evidence="1" id="KW-0812">Transmembrane</keyword>
<sequence>MWLSCITSKLRAPEWDVLQLVDPNSRYVRRRMRSRDYRIVGGANYTPEFGPARILPFYGYCYTVSLVLVASGCRLFLILIDMASIKVYWIQ</sequence>
<comment type="caution">
    <text evidence="2">The sequence shown here is derived from an EMBL/GenBank/DDBJ whole genome shotgun (WGS) entry which is preliminary data.</text>
</comment>
<organism evidence="2 3">
    <name type="scientific">Colletotrichum orbiculare (strain 104-T / ATCC 96160 / CBS 514.97 / LARS 414 / MAFF 240422)</name>
    <name type="common">Cucumber anthracnose fungus</name>
    <name type="synonym">Colletotrichum lagenarium</name>
    <dbReference type="NCBI Taxonomy" id="1213857"/>
    <lineage>
        <taxon>Eukaryota</taxon>
        <taxon>Fungi</taxon>
        <taxon>Dikarya</taxon>
        <taxon>Ascomycota</taxon>
        <taxon>Pezizomycotina</taxon>
        <taxon>Sordariomycetes</taxon>
        <taxon>Hypocreomycetidae</taxon>
        <taxon>Glomerellales</taxon>
        <taxon>Glomerellaceae</taxon>
        <taxon>Colletotrichum</taxon>
        <taxon>Colletotrichum orbiculare species complex</taxon>
    </lineage>
</organism>
<name>A0A484G9S3_COLOR</name>
<reference evidence="3" key="2">
    <citation type="journal article" date="2019" name="Mol. Plant Microbe Interact.">
        <title>Genome sequence resources for four phytopathogenic fungi from the Colletotrichum orbiculare species complex.</title>
        <authorList>
            <person name="Gan P."/>
            <person name="Tsushima A."/>
            <person name="Narusaka M."/>
            <person name="Narusaka Y."/>
            <person name="Takano Y."/>
            <person name="Kubo Y."/>
            <person name="Shirasu K."/>
        </authorList>
    </citation>
    <scope>GENOME REANNOTATION</scope>
    <source>
        <strain evidence="3">104-T / ATCC 96160 / CBS 514.97 / LARS 414 / MAFF 240422</strain>
    </source>
</reference>
<keyword evidence="1" id="KW-0472">Membrane</keyword>
<gene>
    <name evidence="2" type="ORF">Cob_v000817</name>
</gene>
<reference evidence="3" key="1">
    <citation type="journal article" date="2013" name="New Phytol.">
        <title>Comparative genomic and transcriptomic analyses reveal the hemibiotrophic stage shift of Colletotrichum fungi.</title>
        <authorList>
            <person name="Gan P."/>
            <person name="Ikeda K."/>
            <person name="Irieda H."/>
            <person name="Narusaka M."/>
            <person name="O'Connell R.J."/>
            <person name="Narusaka Y."/>
            <person name="Takano Y."/>
            <person name="Kubo Y."/>
            <person name="Shirasu K."/>
        </authorList>
    </citation>
    <scope>NUCLEOTIDE SEQUENCE [LARGE SCALE GENOMIC DNA]</scope>
    <source>
        <strain evidence="3">104-T / ATCC 96160 / CBS 514.97 / LARS 414 / MAFF 240422</strain>
    </source>
</reference>
<evidence type="ECO:0000313" key="3">
    <source>
        <dbReference type="Proteomes" id="UP000014480"/>
    </source>
</evidence>
<feature type="transmembrane region" description="Helical" evidence="1">
    <location>
        <begin position="57"/>
        <end position="80"/>
    </location>
</feature>
<dbReference type="AlphaFoldDB" id="A0A484G9S3"/>
<dbReference type="EMBL" id="AMCV02000001">
    <property type="protein sequence ID" value="TDZ27052.1"/>
    <property type="molecule type" value="Genomic_DNA"/>
</dbReference>
<accession>A0A484G9S3</accession>
<dbReference type="Proteomes" id="UP000014480">
    <property type="component" value="Unassembled WGS sequence"/>
</dbReference>